<feature type="chain" id="PRO_5004319842" evidence="2">
    <location>
        <begin position="20"/>
        <end position="206"/>
    </location>
</feature>
<name>Q93932_CAEEL</name>
<dbReference type="PaxDb" id="6239-R07H5.4"/>
<keyword evidence="4" id="KW-1185">Reference proteome</keyword>
<accession>Q93932</accession>
<dbReference type="GeneID" id="178027"/>
<feature type="transmembrane region" description="Helical" evidence="1">
    <location>
        <begin position="170"/>
        <end position="190"/>
    </location>
</feature>
<gene>
    <name evidence="3 5" type="primary">sdz-27</name>
    <name evidence="3" type="ORF">CELE_R07H5.4</name>
    <name evidence="5" type="ORF">R07H5.4</name>
</gene>
<dbReference type="KEGG" id="cel:CELE_R07H5.4"/>
<keyword evidence="1" id="KW-0812">Transmembrane</keyword>
<dbReference type="HOGENOM" id="CLU_1333001_0_0_1"/>
<evidence type="ECO:0007829" key="6">
    <source>
        <dbReference type="PeptideAtlas" id="Q93932"/>
    </source>
</evidence>
<protein>
    <submittedName>
        <fullName evidence="3">SKN-1 Dependent Zygotic transcript</fullName>
    </submittedName>
</protein>
<dbReference type="STRING" id="6239.R07H5.4.1"/>
<dbReference type="EMBL" id="BX284604">
    <property type="protein sequence ID" value="CAB03227.1"/>
    <property type="molecule type" value="Genomic_DNA"/>
</dbReference>
<dbReference type="InParanoid" id="Q93932"/>
<dbReference type="PeptideAtlas" id="Q93932"/>
<dbReference type="PIR" id="T24037">
    <property type="entry name" value="T24037"/>
</dbReference>
<dbReference type="WormBase" id="R07H5.4">
    <property type="protein sequence ID" value="CE12556"/>
    <property type="gene ID" value="WBGene00011124"/>
    <property type="gene designation" value="sdz-27"/>
</dbReference>
<keyword evidence="1" id="KW-0472">Membrane</keyword>
<evidence type="ECO:0000313" key="4">
    <source>
        <dbReference type="Proteomes" id="UP000001940"/>
    </source>
</evidence>
<evidence type="ECO:0000313" key="5">
    <source>
        <dbReference type="WormBase" id="R07H5.4"/>
    </source>
</evidence>
<evidence type="ECO:0000256" key="2">
    <source>
        <dbReference type="SAM" id="SignalP"/>
    </source>
</evidence>
<dbReference type="SMR" id="Q93932"/>
<keyword evidence="6" id="KW-1267">Proteomics identification</keyword>
<dbReference type="Bgee" id="WBGene00011124">
    <property type="expression patterns" value="Expressed in germ line (C elegans) and 4 other cell types or tissues"/>
</dbReference>
<dbReference type="UCSC" id="R07H5.4">
    <property type="organism name" value="c. elegans"/>
</dbReference>
<reference evidence="3 4" key="1">
    <citation type="journal article" date="1998" name="Science">
        <title>Genome sequence of the nematode C. elegans: a platform for investigating biology.</title>
        <authorList>
            <consortium name="The C. elegans sequencing consortium"/>
            <person name="Sulson J.E."/>
            <person name="Waterston R."/>
        </authorList>
    </citation>
    <scope>NUCLEOTIDE SEQUENCE [LARGE SCALE GENOMIC DNA]</scope>
    <source>
        <strain evidence="3 4">Bristol N2</strain>
    </source>
</reference>
<keyword evidence="2" id="KW-0732">Signal</keyword>
<dbReference type="CTD" id="178027"/>
<keyword evidence="1" id="KW-1133">Transmembrane helix</keyword>
<sequence length="206" mass="24315">MKLHLLTVLLSLVLLSVNAKPSKEKDFQFSDGNLGTPMEKYFEQMGFEQKERNEQIINKPSSEDESSTATIPNTDHHQLTWIPNDAYLFIGKTRYYFRENWIKLPPIGMKVTEVDSIVQMPEMNHQEVEELRRETEKKEGYVDPKEFEKIHDTIKFSFTMDTFTYYFHKYYTEILLVTAVIVIICIAVGLHHYKKKVEEKDQLHFA</sequence>
<evidence type="ECO:0000256" key="1">
    <source>
        <dbReference type="SAM" id="Phobius"/>
    </source>
</evidence>
<evidence type="ECO:0000313" key="3">
    <source>
        <dbReference type="EMBL" id="CAB03227.1"/>
    </source>
</evidence>
<dbReference type="AGR" id="WB:WBGene00011124"/>
<feature type="signal peptide" evidence="2">
    <location>
        <begin position="1"/>
        <end position="19"/>
    </location>
</feature>
<dbReference type="Proteomes" id="UP000001940">
    <property type="component" value="Chromosome IV"/>
</dbReference>
<proteinExistence type="evidence at protein level"/>
<dbReference type="GO" id="GO:0007369">
    <property type="term" value="P:gastrulation"/>
    <property type="evidence" value="ECO:0000315"/>
    <property type="project" value="WormBase"/>
</dbReference>
<dbReference type="RefSeq" id="NP_502099.1">
    <property type="nucleotide sequence ID" value="NM_069698.5"/>
</dbReference>
<dbReference type="AlphaFoldDB" id="Q93932"/>
<organism evidence="3 4">
    <name type="scientific">Caenorhabditis elegans</name>
    <dbReference type="NCBI Taxonomy" id="6239"/>
    <lineage>
        <taxon>Eukaryota</taxon>
        <taxon>Metazoa</taxon>
        <taxon>Ecdysozoa</taxon>
        <taxon>Nematoda</taxon>
        <taxon>Chromadorea</taxon>
        <taxon>Rhabditida</taxon>
        <taxon>Rhabditina</taxon>
        <taxon>Rhabditomorpha</taxon>
        <taxon>Rhabditoidea</taxon>
        <taxon>Rhabditidae</taxon>
        <taxon>Peloderinae</taxon>
        <taxon>Caenorhabditis</taxon>
    </lineage>
</organism>